<dbReference type="AlphaFoldDB" id="A0A9W7A050"/>
<feature type="region of interest" description="Disordered" evidence="1">
    <location>
        <begin position="1"/>
        <end position="97"/>
    </location>
</feature>
<keyword evidence="2" id="KW-0812">Transmembrane</keyword>
<reference evidence="4" key="1">
    <citation type="journal article" date="2023" name="Commun. Biol.">
        <title>Genome analysis of Parmales, the sister group of diatoms, reveals the evolutionary specialization of diatoms from phago-mixotrophs to photoautotrophs.</title>
        <authorList>
            <person name="Ban H."/>
            <person name="Sato S."/>
            <person name="Yoshikawa S."/>
            <person name="Yamada K."/>
            <person name="Nakamura Y."/>
            <person name="Ichinomiya M."/>
            <person name="Sato N."/>
            <person name="Blanc-Mathieu R."/>
            <person name="Endo H."/>
            <person name="Kuwata A."/>
            <person name="Ogata H."/>
        </authorList>
    </citation>
    <scope>NUCLEOTIDE SEQUENCE [LARGE SCALE GENOMIC DNA]</scope>
    <source>
        <strain evidence="4">NIES 3701</strain>
    </source>
</reference>
<dbReference type="Proteomes" id="UP001165085">
    <property type="component" value="Unassembled WGS sequence"/>
</dbReference>
<gene>
    <name evidence="3" type="ORF">TrST_g4495</name>
</gene>
<keyword evidence="2" id="KW-0472">Membrane</keyword>
<accession>A0A9W7A050</accession>
<evidence type="ECO:0000313" key="4">
    <source>
        <dbReference type="Proteomes" id="UP001165085"/>
    </source>
</evidence>
<evidence type="ECO:0000313" key="3">
    <source>
        <dbReference type="EMBL" id="GMH60248.1"/>
    </source>
</evidence>
<name>A0A9W7A050_9STRA</name>
<sequence>MKMNSKQSDDTRVRTKPPLVPGGGLSAVGRRKSLSSYNFERKKISRKRKQETVEDDCSERQSNPLHHPRQGSSTETSNVETSVEQPQEVVDHGPVEMPMMRQDGNAEEKKKYSFTDVVEKKVKQQGAIDVKSIRRDSDQHKVGLKHVMVTRGRADSSVIDEDNKEKVEDLIRREFPENLKHDGLDLYGVVEAVICSPQRHDVYAGAEWRVNNWVEMYGPDQKWHIAMISRIEERELEDTNIELMEEALLKTQKMMNTEIENVLAETQQMVEKLRTELTIKETPVDQDKKIEGTASKWKAKVNTYYIEVVEKNKKEAEKLDVFQQAKRSSQFSREMHKIKMEQVTEMSRVKEVKRYEYLYDCGLHYKMIKPKFIRAPEEGLRVVFGDRPWLWQQYALLKYEERIKFSLGHKEDFENVDPVEFAKKYWVIFLDKFKKRNPNHPLYNEVIVNHTKARENLEEHLLKFFRILDDIRSGREGWEDFDSENAYSYLSILGAGHLIPILCALVQFSIFAILVIDAYLHTKTIERSGYCPSGENGGDVKATGVIFFIGVMYLISVIPNQIAYVGRFFGHSFNEDSASGKMMNLRSLINVFGDDTHSQVLGYNLDILMNVGLKAGFLTLNLFILFNTDSVIEIVLNCIALEFVSDMDEEFAQSLWWDYDRRWIRAGCVELLLNKEIERKKLRDIRSIVKDYGVALHNIKDMDEAKTETDTSFDDVVVNAVEMFMKGQGGNTETSVKKFKEGESKTFKKQGFRNRSKAYEDGENPEYFDSIYMKNVIKFRSVVEKMDNRPPQAVFEFGKIREEFGLLSRLRNRLYKICGKTKKSESAMFWKFEKYRTWSYWTYFLYCEESQEVSKGKKRSSLVQSKARNGETIFKSTAWSQPNEETGKPEVNFTKALQERTFDRYGNTGKKYIQRQLTYEIFKHAAREYSKQHKSSPKKGGDEKAEDDRTYFAGLGLDLNKLDVRSLSKEQEDSISKTAQDVKDKEDEERNEVKKKYKSSWKFANSDNFTLYSPLEFLRRKVIKALIFLTLRESFQHLRDRSSYTRIFLVGFEHLITWCCMILAIVIFPAIVIGVLVYIPTHCIEWEDLDQELNRLFEHFFD</sequence>
<feature type="compositionally biased region" description="Low complexity" evidence="1">
    <location>
        <begin position="72"/>
        <end position="84"/>
    </location>
</feature>
<keyword evidence="4" id="KW-1185">Reference proteome</keyword>
<proteinExistence type="predicted"/>
<feature type="transmembrane region" description="Helical" evidence="2">
    <location>
        <begin position="540"/>
        <end position="558"/>
    </location>
</feature>
<evidence type="ECO:0000256" key="2">
    <source>
        <dbReference type="SAM" id="Phobius"/>
    </source>
</evidence>
<dbReference type="OrthoDB" id="189083at2759"/>
<protein>
    <submittedName>
        <fullName evidence="3">Uncharacterized protein</fullName>
    </submittedName>
</protein>
<dbReference type="EMBL" id="BRXY01000064">
    <property type="protein sequence ID" value="GMH60248.1"/>
    <property type="molecule type" value="Genomic_DNA"/>
</dbReference>
<organism evidence="3 4">
    <name type="scientific">Triparma strigata</name>
    <dbReference type="NCBI Taxonomy" id="1606541"/>
    <lineage>
        <taxon>Eukaryota</taxon>
        <taxon>Sar</taxon>
        <taxon>Stramenopiles</taxon>
        <taxon>Ochrophyta</taxon>
        <taxon>Bolidophyceae</taxon>
        <taxon>Parmales</taxon>
        <taxon>Triparmaceae</taxon>
        <taxon>Triparma</taxon>
    </lineage>
</organism>
<evidence type="ECO:0000256" key="1">
    <source>
        <dbReference type="SAM" id="MobiDB-lite"/>
    </source>
</evidence>
<comment type="caution">
    <text evidence="3">The sequence shown here is derived from an EMBL/GenBank/DDBJ whole genome shotgun (WGS) entry which is preliminary data.</text>
</comment>
<feature type="transmembrane region" description="Helical" evidence="2">
    <location>
        <begin position="498"/>
        <end position="520"/>
    </location>
</feature>
<keyword evidence="2" id="KW-1133">Transmembrane helix</keyword>
<feature type="transmembrane region" description="Helical" evidence="2">
    <location>
        <begin position="1055"/>
        <end position="1079"/>
    </location>
</feature>